<feature type="domain" description="OmpA-like" evidence="3">
    <location>
        <begin position="191"/>
        <end position="308"/>
    </location>
</feature>
<dbReference type="Gene3D" id="3.30.1330.60">
    <property type="entry name" value="OmpA-like domain"/>
    <property type="match status" value="2"/>
</dbReference>
<organism evidence="4 5">
    <name type="scientific">Flavobacterium jejuense</name>
    <dbReference type="NCBI Taxonomy" id="1544455"/>
    <lineage>
        <taxon>Bacteria</taxon>
        <taxon>Pseudomonadati</taxon>
        <taxon>Bacteroidota</taxon>
        <taxon>Flavobacteriia</taxon>
        <taxon>Flavobacteriales</taxon>
        <taxon>Flavobacteriaceae</taxon>
        <taxon>Flavobacterium</taxon>
    </lineage>
</organism>
<dbReference type="CDD" id="cd07185">
    <property type="entry name" value="OmpA_C-like"/>
    <property type="match status" value="1"/>
</dbReference>
<reference evidence="4 5" key="3">
    <citation type="submission" date="2020-02" db="EMBL/GenBank/DDBJ databases">
        <title>Flavobacterium profundi sp. nov., isolated from a deep-sea seamount.</title>
        <authorList>
            <person name="Zhang D.-C."/>
        </authorList>
    </citation>
    <scope>NUCLEOTIDE SEQUENCE [LARGE SCALE GENOMIC DNA]</scope>
    <source>
        <strain evidence="4 5">EC11</strain>
    </source>
</reference>
<dbReference type="InterPro" id="IPR006665">
    <property type="entry name" value="OmpA-like"/>
</dbReference>
<dbReference type="PANTHER" id="PTHR30329">
    <property type="entry name" value="STATOR ELEMENT OF FLAGELLAR MOTOR COMPLEX"/>
    <property type="match status" value="1"/>
</dbReference>
<comment type="caution">
    <text evidence="4">The sequence shown here is derived from an EMBL/GenBank/DDBJ whole genome shotgun (WGS) entry which is preliminary data.</text>
</comment>
<feature type="compositionally biased region" description="Basic and acidic residues" evidence="2">
    <location>
        <begin position="294"/>
        <end position="308"/>
    </location>
</feature>
<accession>A0ABX0IU09</accession>
<evidence type="ECO:0000313" key="5">
    <source>
        <dbReference type="Proteomes" id="UP000817854"/>
    </source>
</evidence>
<keyword evidence="1" id="KW-0472">Membrane</keyword>
<dbReference type="EMBL" id="VEVQ02000008">
    <property type="protein sequence ID" value="NHN26701.1"/>
    <property type="molecule type" value="Genomic_DNA"/>
</dbReference>
<evidence type="ECO:0000256" key="2">
    <source>
        <dbReference type="SAM" id="MobiDB-lite"/>
    </source>
</evidence>
<dbReference type="Pfam" id="PF00691">
    <property type="entry name" value="OmpA"/>
    <property type="match status" value="1"/>
</dbReference>
<dbReference type="InterPro" id="IPR036737">
    <property type="entry name" value="OmpA-like_sf"/>
</dbReference>
<feature type="region of interest" description="Disordered" evidence="2">
    <location>
        <begin position="280"/>
        <end position="308"/>
    </location>
</feature>
<dbReference type="PRINTS" id="PR01023">
    <property type="entry name" value="NAFLGMOTY"/>
</dbReference>
<evidence type="ECO:0000313" key="4">
    <source>
        <dbReference type="EMBL" id="NHN26701.1"/>
    </source>
</evidence>
<evidence type="ECO:0000259" key="3">
    <source>
        <dbReference type="PROSITE" id="PS51123"/>
    </source>
</evidence>
<sequence>MSKKALYLLGILATILLGTWLYVTFCCNCCSVECPSLKKENHSKENPTKAIHFAKTSGFHFTSPDLSYNCNNNFNFLASNFNILIPVSDSIDLGISKLRTVLEKNNTTVKIVGVYANNEENSSIFTNLGLARANSVKNYFLSKGIAEKNIEISEQLQDELTIKDDTLIGSIHFEILDFNVNISKIKNWQTIKKNINATPLTLYFNTGQSSITLTQLQKQQIADIIDYINHVEGSKINITGHSDNDPGVRNTNQYYSEERAKFAKKYFVSNGIPENKIEASGKGELQPIADNTTEEGRAKNRRTEITIK</sequence>
<reference evidence="4 5" key="2">
    <citation type="submission" date="2019-05" db="EMBL/GenBank/DDBJ databases">
        <authorList>
            <person name="Lianzixin W."/>
        </authorList>
    </citation>
    <scope>NUCLEOTIDE SEQUENCE [LARGE SCALE GENOMIC DNA]</scope>
    <source>
        <strain evidence="4 5">EC11</strain>
    </source>
</reference>
<dbReference type="PANTHER" id="PTHR30329:SF21">
    <property type="entry name" value="LIPOPROTEIN YIAD-RELATED"/>
    <property type="match status" value="1"/>
</dbReference>
<dbReference type="InterPro" id="IPR050330">
    <property type="entry name" value="Bact_OuterMem_StrucFunc"/>
</dbReference>
<dbReference type="Proteomes" id="UP000817854">
    <property type="component" value="Unassembled WGS sequence"/>
</dbReference>
<proteinExistence type="predicted"/>
<keyword evidence="5" id="KW-1185">Reference proteome</keyword>
<reference evidence="5" key="1">
    <citation type="submission" date="2019-05" db="EMBL/GenBank/DDBJ databases">
        <title>Flavobacterium profundi sp. nov., isolated from a deep-sea seamount.</title>
        <authorList>
            <person name="Zhang D.-C."/>
        </authorList>
    </citation>
    <scope>NUCLEOTIDE SEQUENCE [LARGE SCALE GENOMIC DNA]</scope>
    <source>
        <strain evidence="5">EC11</strain>
    </source>
</reference>
<name>A0ABX0IU09_9FLAO</name>
<protein>
    <submittedName>
        <fullName evidence="4">OmpA family protein</fullName>
    </submittedName>
</protein>
<dbReference type="SUPFAM" id="SSF103088">
    <property type="entry name" value="OmpA-like"/>
    <property type="match status" value="2"/>
</dbReference>
<gene>
    <name evidence="4" type="ORF">FIA58_013530</name>
</gene>
<dbReference type="RefSeq" id="WP_140963013.1">
    <property type="nucleotide sequence ID" value="NZ_VEVQ02000008.1"/>
</dbReference>
<evidence type="ECO:0000256" key="1">
    <source>
        <dbReference type="PROSITE-ProRule" id="PRU00473"/>
    </source>
</evidence>
<dbReference type="PROSITE" id="PS51123">
    <property type="entry name" value="OMPA_2"/>
    <property type="match status" value="1"/>
</dbReference>